<dbReference type="PANTHER" id="PTHR30001">
    <property type="entry name" value="RIBONUCLEASE"/>
    <property type="match status" value="1"/>
</dbReference>
<evidence type="ECO:0000256" key="8">
    <source>
        <dbReference type="ARBA" id="ARBA00022723"/>
    </source>
</evidence>
<dbReference type="GO" id="GO:0008033">
    <property type="term" value="P:tRNA processing"/>
    <property type="evidence" value="ECO:0007669"/>
    <property type="project" value="UniProtKB-UniRule"/>
</dbReference>
<comment type="cofactor">
    <cofactor evidence="16">
        <name>Zn(2+)</name>
        <dbReference type="ChEBI" id="CHEBI:29105"/>
    </cofactor>
    <text evidence="16">Binds 2 Zn(2+) ions per homotetramer.</text>
</comment>
<dbReference type="NCBIfam" id="TIGR00757">
    <property type="entry name" value="RNaseEG"/>
    <property type="match status" value="1"/>
</dbReference>
<feature type="compositionally biased region" description="Basic and acidic residues" evidence="17">
    <location>
        <begin position="908"/>
        <end position="921"/>
    </location>
</feature>
<dbReference type="AlphaFoldDB" id="A0A662ZGQ6"/>
<feature type="binding site" evidence="16">
    <location>
        <position position="406"/>
    </location>
    <ligand>
        <name>Zn(2+)</name>
        <dbReference type="ChEBI" id="CHEBI:29105"/>
        <note>ligand shared between dimeric partners</note>
    </ligand>
</feature>
<dbReference type="EMBL" id="FOXF01000014">
    <property type="protein sequence ID" value="SFP31124.1"/>
    <property type="molecule type" value="Genomic_DNA"/>
</dbReference>
<dbReference type="Gene3D" id="2.40.50.140">
    <property type="entry name" value="Nucleic acid-binding proteins"/>
    <property type="match status" value="1"/>
</dbReference>
<dbReference type="Pfam" id="PF10150">
    <property type="entry name" value="RNase_E_G"/>
    <property type="match status" value="1"/>
</dbReference>
<evidence type="ECO:0000313" key="20">
    <source>
        <dbReference type="Proteomes" id="UP000243745"/>
    </source>
</evidence>
<dbReference type="GO" id="GO:0000049">
    <property type="term" value="F:tRNA binding"/>
    <property type="evidence" value="ECO:0007669"/>
    <property type="project" value="UniProtKB-KW"/>
</dbReference>
<comment type="subcellular location">
    <subcellularLocation>
        <location evidence="16">Cytoplasm</location>
    </subcellularLocation>
    <subcellularLocation>
        <location evidence="16">Cell inner membrane</location>
        <topology evidence="16">Peripheral membrane protein</topology>
        <orientation evidence="16">Cytoplasmic side</orientation>
    </subcellularLocation>
</comment>
<keyword evidence="9 16" id="KW-0699">rRNA-binding</keyword>
<dbReference type="GO" id="GO:0005737">
    <property type="term" value="C:cytoplasm"/>
    <property type="evidence" value="ECO:0007669"/>
    <property type="project" value="UniProtKB-SubCell"/>
</dbReference>
<evidence type="ECO:0000259" key="18">
    <source>
        <dbReference type="PROSITE" id="PS50126"/>
    </source>
</evidence>
<dbReference type="CDD" id="cd04453">
    <property type="entry name" value="S1_RNase_E"/>
    <property type="match status" value="1"/>
</dbReference>
<comment type="function">
    <text evidence="16">Endoribonuclease that plays a central role in RNA processing and decay. Required for the maturation of 5S and 16S rRNAs and the majority of tRNAs. Also involved in the degradation of most mRNAs.</text>
</comment>
<dbReference type="PANTHER" id="PTHR30001:SF1">
    <property type="entry name" value="RIBONUCLEASE E_G-LIKE PROTEIN, CHLOROPLASTIC"/>
    <property type="match status" value="1"/>
</dbReference>
<dbReference type="GO" id="GO:0008270">
    <property type="term" value="F:zinc ion binding"/>
    <property type="evidence" value="ECO:0007669"/>
    <property type="project" value="UniProtKB-UniRule"/>
</dbReference>
<evidence type="ECO:0000256" key="4">
    <source>
        <dbReference type="ARBA" id="ARBA00022519"/>
    </source>
</evidence>
<evidence type="ECO:0000256" key="6">
    <source>
        <dbReference type="ARBA" id="ARBA00022694"/>
    </source>
</evidence>
<dbReference type="NCBIfam" id="NF008074">
    <property type="entry name" value="PRK10811.1"/>
    <property type="match status" value="1"/>
</dbReference>
<feature type="region of interest" description="Disordered" evidence="17">
    <location>
        <begin position="593"/>
        <end position="749"/>
    </location>
</feature>
<accession>A0A662ZGQ6</accession>
<sequence>MKRMLINATQEEEMRVALVDGQKIYDLDIESAGHEQKKANIYKGVITRVEPSLEAAFVDYGTDRHGFLPLKEIAREYYKPGFSYTNKSTLKDAIAEGTEVIVQIEKEERGLKGAALTTYISIAGSYIVLMPNNPRAGGISHRIEGDDRTELKKALDSLTIPEGMGVIVRTAGVGKSPEDLNWDLNILVKHWEMIRQAANDRPAPFLIHQESNIVLRAIRDYLRQDIGEILVDVPEVFEQVKKHVSMVRPDFISKVHLYEGSDPLFSHYQIESQIESAYQREVKLPSGGSIVIDPTEAMTSIDVNSAKATKGGDIEETALQTNIEAAEEIARQLRLRDVGGLIVIDFIDMKPVKNQREIENKMREATRQDRARIQFARISRFGLLEMSRQRIRPSLGESTSHVCPRCAGLGSIRDNGSLALSIIRIIEEEAIKDFTASVCARVPLEVAAYLMNEKRHSLDGIEKRHEVRVYIIPDRTLETPNYEIARIRSGEDAEINTFNLMKRNAPQFNTPAPSNFPAAHEDQTVISSRNRYEPQKPAVNLEAISESIAKPAPAVTPVQSVGIFKRMLNSIVGLFRAEDKDINDATVSKPSISKVNVNRKDSSSAKRDRNGKNRPAGNQAGAKNRSTQTGRKPAQNTAVQAQKPAGNKSKNRPVIEEEIQVKGNRSAKKNHPQEGKNANRREEAVKTEHTAVENTAEVQQTQKSEKPARNGKQQQKRNQNGENQRKERKPRQNQQAAKPETAVETEAAAAETAVTAPAAPKAVPFEYRTPARIGCISNVSFVAVAMTEPAPCDLDEVAPSAGIETETPTGACGRHAGFSSISNLAHVEMTEPEAGELPVVEPSSGTEQNELFNEAAGFAGVSSIRNLTTVPMTEAGAKEESVPEVYAEAEVKTEAQAENVQSAVEVQQEVKAEEEQVKPEAAESSEASEPQVLPEENGKAE</sequence>
<keyword evidence="2 16" id="KW-1003">Cell membrane</keyword>
<dbReference type="GO" id="GO:0019843">
    <property type="term" value="F:rRNA binding"/>
    <property type="evidence" value="ECO:0007669"/>
    <property type="project" value="UniProtKB-KW"/>
</dbReference>
<keyword evidence="4 16" id="KW-0997">Cell inner membrane</keyword>
<evidence type="ECO:0000256" key="2">
    <source>
        <dbReference type="ARBA" id="ARBA00022475"/>
    </source>
</evidence>
<feature type="binding site" evidence="16">
    <location>
        <position position="345"/>
    </location>
    <ligand>
        <name>Mg(2+)</name>
        <dbReference type="ChEBI" id="CHEBI:18420"/>
        <note>catalytic</note>
    </ligand>
</feature>
<keyword evidence="13 16" id="KW-0460">Magnesium</keyword>
<dbReference type="Pfam" id="PF20833">
    <property type="entry name" value="RNase_E_G_Thio"/>
    <property type="match status" value="1"/>
</dbReference>
<dbReference type="InterPro" id="IPR028878">
    <property type="entry name" value="RNase_E"/>
</dbReference>
<comment type="cofactor">
    <cofactor evidence="16">
        <name>Mg(2+)</name>
        <dbReference type="ChEBI" id="CHEBI:18420"/>
    </cofactor>
    <text evidence="16">Binds 1 Mg(2+) ion per subunit.</text>
</comment>
<dbReference type="GO" id="GO:0008995">
    <property type="term" value="F:ribonuclease E activity"/>
    <property type="evidence" value="ECO:0007669"/>
    <property type="project" value="UniProtKB-EC"/>
</dbReference>
<evidence type="ECO:0000256" key="12">
    <source>
        <dbReference type="ARBA" id="ARBA00022833"/>
    </source>
</evidence>
<feature type="binding site" evidence="16">
    <location>
        <position position="403"/>
    </location>
    <ligand>
        <name>Zn(2+)</name>
        <dbReference type="ChEBI" id="CHEBI:29105"/>
        <note>ligand shared between dimeric partners</note>
    </ligand>
</feature>
<organism evidence="19 20">
    <name type="scientific">Ruminobacter amylophilus</name>
    <dbReference type="NCBI Taxonomy" id="867"/>
    <lineage>
        <taxon>Bacteria</taxon>
        <taxon>Pseudomonadati</taxon>
        <taxon>Pseudomonadota</taxon>
        <taxon>Gammaproteobacteria</taxon>
        <taxon>Aeromonadales</taxon>
        <taxon>Succinivibrionaceae</taxon>
        <taxon>Ruminobacter</taxon>
    </lineage>
</organism>
<keyword evidence="16" id="KW-0820">tRNA-binding</keyword>
<dbReference type="EC" id="3.1.26.12" evidence="16"/>
<dbReference type="InterPro" id="IPR019307">
    <property type="entry name" value="RNA-bd_AU-1/RNase_E/G"/>
</dbReference>
<reference evidence="19 20" key="1">
    <citation type="submission" date="2016-10" db="EMBL/GenBank/DDBJ databases">
        <authorList>
            <person name="Varghese N."/>
            <person name="Submissions S."/>
        </authorList>
    </citation>
    <scope>NUCLEOTIDE SEQUENCE [LARGE SCALE GENOMIC DNA]</scope>
    <source>
        <strain evidence="19 20">DSM 1361</strain>
    </source>
</reference>
<dbReference type="SMART" id="SM00316">
    <property type="entry name" value="S1"/>
    <property type="match status" value="1"/>
</dbReference>
<feature type="compositionally biased region" description="Basic and acidic residues" evidence="17">
    <location>
        <begin position="671"/>
        <end position="691"/>
    </location>
</feature>
<feature type="region of interest" description="Disordered" evidence="17">
    <location>
        <begin position="898"/>
        <end position="941"/>
    </location>
</feature>
<evidence type="ECO:0000256" key="13">
    <source>
        <dbReference type="ARBA" id="ARBA00022842"/>
    </source>
</evidence>
<feature type="compositionally biased region" description="Low complexity" evidence="17">
    <location>
        <begin position="710"/>
        <end position="722"/>
    </location>
</feature>
<keyword evidence="14 16" id="KW-0694">RNA-binding</keyword>
<proteinExistence type="inferred from homology"/>
<evidence type="ECO:0000256" key="14">
    <source>
        <dbReference type="ARBA" id="ARBA00022884"/>
    </source>
</evidence>
<keyword evidence="6 16" id="KW-0819">tRNA processing</keyword>
<dbReference type="Proteomes" id="UP000243745">
    <property type="component" value="Unassembled WGS sequence"/>
</dbReference>
<evidence type="ECO:0000256" key="5">
    <source>
        <dbReference type="ARBA" id="ARBA00022552"/>
    </source>
</evidence>
<dbReference type="GO" id="GO:0000287">
    <property type="term" value="F:magnesium ion binding"/>
    <property type="evidence" value="ECO:0007669"/>
    <property type="project" value="UniProtKB-UniRule"/>
</dbReference>
<keyword evidence="8 16" id="KW-0479">Metal-binding</keyword>
<evidence type="ECO:0000256" key="17">
    <source>
        <dbReference type="SAM" id="MobiDB-lite"/>
    </source>
</evidence>
<evidence type="ECO:0000256" key="3">
    <source>
        <dbReference type="ARBA" id="ARBA00022490"/>
    </source>
</evidence>
<evidence type="ECO:0000256" key="10">
    <source>
        <dbReference type="ARBA" id="ARBA00022759"/>
    </source>
</evidence>
<protein>
    <recommendedName>
        <fullName evidence="16">Ribonuclease E</fullName>
        <shortName evidence="16">RNase E</shortName>
        <ecNumber evidence="16">3.1.26.12</ecNumber>
    </recommendedName>
</protein>
<keyword evidence="3 16" id="KW-0963">Cytoplasm</keyword>
<comment type="subunit">
    <text evidence="16">Component of the RNA degradosome, which is a multiprotein complex involved in RNA processing and mRNA degradation. Within the RNA degradosome, RNase E assembles into a homotetramer formed by a dimer of dimers.</text>
</comment>
<gene>
    <name evidence="16" type="primary">rne</name>
    <name evidence="19" type="ORF">SAMN02910344_01054</name>
</gene>
<keyword evidence="20" id="KW-1185">Reference proteome</keyword>
<dbReference type="Pfam" id="PF00575">
    <property type="entry name" value="S1"/>
    <property type="match status" value="1"/>
</dbReference>
<name>A0A662ZGQ6_9GAMM</name>
<evidence type="ECO:0000256" key="16">
    <source>
        <dbReference type="HAMAP-Rule" id="MF_00970"/>
    </source>
</evidence>
<dbReference type="GO" id="GO:0006402">
    <property type="term" value="P:mRNA catabolic process"/>
    <property type="evidence" value="ECO:0007669"/>
    <property type="project" value="UniProtKB-UniRule"/>
</dbReference>
<keyword evidence="10 16" id="KW-0255">Endonuclease</keyword>
<evidence type="ECO:0000256" key="9">
    <source>
        <dbReference type="ARBA" id="ARBA00022730"/>
    </source>
</evidence>
<evidence type="ECO:0000256" key="7">
    <source>
        <dbReference type="ARBA" id="ARBA00022722"/>
    </source>
</evidence>
<keyword evidence="5 16" id="KW-0698">rRNA processing</keyword>
<feature type="compositionally biased region" description="Low complexity" evidence="17">
    <location>
        <begin position="898"/>
        <end position="907"/>
    </location>
</feature>
<keyword evidence="12 16" id="KW-0862">Zinc</keyword>
<dbReference type="InterPro" id="IPR004659">
    <property type="entry name" value="RNase_E/G"/>
</dbReference>
<dbReference type="FunFam" id="2.40.50.140:FF:000040">
    <property type="entry name" value="Ribonuclease E"/>
    <property type="match status" value="1"/>
</dbReference>
<dbReference type="InterPro" id="IPR048583">
    <property type="entry name" value="RNase_E_G_thioredoxin-like"/>
</dbReference>
<keyword evidence="11 16" id="KW-0378">Hydrolase</keyword>
<feature type="compositionally biased region" description="Polar residues" evidence="17">
    <location>
        <begin position="624"/>
        <end position="640"/>
    </location>
</feature>
<dbReference type="HAMAP" id="MF_00970">
    <property type="entry name" value="RNase_E"/>
    <property type="match status" value="1"/>
</dbReference>
<comment type="similarity">
    <text evidence="16">Belongs to the RNase E/G family. RNase E subfamily.</text>
</comment>
<evidence type="ECO:0000256" key="15">
    <source>
        <dbReference type="ARBA" id="ARBA00023136"/>
    </source>
</evidence>
<evidence type="ECO:0000256" key="1">
    <source>
        <dbReference type="ARBA" id="ARBA00005663"/>
    </source>
</evidence>
<feature type="region of interest" description="Required for zinc-mediated homotetramerization and catalytic activity" evidence="16">
    <location>
        <begin position="403"/>
        <end position="406"/>
    </location>
</feature>
<dbReference type="RefSeq" id="WP_245730053.1">
    <property type="nucleotide sequence ID" value="NZ_FOXF01000014.1"/>
</dbReference>
<feature type="compositionally biased region" description="Basic and acidic residues" evidence="17">
    <location>
        <begin position="598"/>
        <end position="611"/>
    </location>
</feature>
<comment type="similarity">
    <text evidence="1">Belongs to the RNase E/G family. RNase G subfamily.</text>
</comment>
<dbReference type="GO" id="GO:0006364">
    <property type="term" value="P:rRNA processing"/>
    <property type="evidence" value="ECO:0007669"/>
    <property type="project" value="UniProtKB-UniRule"/>
</dbReference>
<dbReference type="InterPro" id="IPR012340">
    <property type="entry name" value="NA-bd_OB-fold"/>
</dbReference>
<dbReference type="SUPFAM" id="SSF50249">
    <property type="entry name" value="Nucleic acid-binding proteins"/>
    <property type="match status" value="1"/>
</dbReference>
<dbReference type="PROSITE" id="PS50126">
    <property type="entry name" value="S1"/>
    <property type="match status" value="1"/>
</dbReference>
<evidence type="ECO:0000313" key="19">
    <source>
        <dbReference type="EMBL" id="SFP31124.1"/>
    </source>
</evidence>
<evidence type="ECO:0000256" key="11">
    <source>
        <dbReference type="ARBA" id="ARBA00022801"/>
    </source>
</evidence>
<keyword evidence="15 16" id="KW-0472">Membrane</keyword>
<dbReference type="GO" id="GO:0009898">
    <property type="term" value="C:cytoplasmic side of plasma membrane"/>
    <property type="evidence" value="ECO:0007669"/>
    <property type="project" value="UniProtKB-UniRule"/>
</dbReference>
<feature type="compositionally biased region" description="Low complexity" evidence="17">
    <location>
        <begin position="736"/>
        <end position="749"/>
    </location>
</feature>
<feature type="binding site" evidence="16">
    <location>
        <position position="302"/>
    </location>
    <ligand>
        <name>Mg(2+)</name>
        <dbReference type="ChEBI" id="CHEBI:18420"/>
        <note>catalytic</note>
    </ligand>
</feature>
<feature type="domain" description="S1 motif" evidence="18">
    <location>
        <begin position="39"/>
        <end position="119"/>
    </location>
</feature>
<dbReference type="InterPro" id="IPR003029">
    <property type="entry name" value="S1_domain"/>
</dbReference>
<dbReference type="Gene3D" id="3.40.1260.20">
    <property type="entry name" value="Ribonuclease E, catalytic domain"/>
    <property type="match status" value="1"/>
</dbReference>
<feature type="compositionally biased region" description="Polar residues" evidence="17">
    <location>
        <begin position="692"/>
        <end position="702"/>
    </location>
</feature>
<comment type="catalytic activity">
    <reaction evidence="16">
        <text>Endonucleolytic cleavage of single-stranded RNA in A- and U-rich regions.</text>
        <dbReference type="EC" id="3.1.26.12"/>
    </reaction>
</comment>
<keyword evidence="7 16" id="KW-0540">Nuclease</keyword>